<feature type="transmembrane region" description="Helical" evidence="1">
    <location>
        <begin position="142"/>
        <end position="163"/>
    </location>
</feature>
<evidence type="ECO:0000313" key="2">
    <source>
        <dbReference type="EMBL" id="SEG29699.1"/>
    </source>
</evidence>
<dbReference type="Proteomes" id="UP000236721">
    <property type="component" value="Unassembled WGS sequence"/>
</dbReference>
<evidence type="ECO:0000256" key="1">
    <source>
        <dbReference type="SAM" id="Phobius"/>
    </source>
</evidence>
<keyword evidence="3" id="KW-1185">Reference proteome</keyword>
<feature type="transmembrane region" description="Helical" evidence="1">
    <location>
        <begin position="81"/>
        <end position="101"/>
    </location>
</feature>
<proteinExistence type="predicted"/>
<name>A0A1H5YZF5_9VIBR</name>
<gene>
    <name evidence="2" type="ORF">SAMN04488244_110118</name>
</gene>
<keyword evidence="1" id="KW-0812">Transmembrane</keyword>
<feature type="transmembrane region" description="Helical" evidence="1">
    <location>
        <begin position="43"/>
        <end position="69"/>
    </location>
</feature>
<keyword evidence="1" id="KW-1133">Transmembrane helix</keyword>
<feature type="transmembrane region" description="Helical" evidence="1">
    <location>
        <begin position="169"/>
        <end position="194"/>
    </location>
</feature>
<keyword evidence="1" id="KW-0472">Membrane</keyword>
<organism evidence="2 3">
    <name type="scientific">Vibrio hangzhouensis</name>
    <dbReference type="NCBI Taxonomy" id="462991"/>
    <lineage>
        <taxon>Bacteria</taxon>
        <taxon>Pseudomonadati</taxon>
        <taxon>Pseudomonadota</taxon>
        <taxon>Gammaproteobacteria</taxon>
        <taxon>Vibrionales</taxon>
        <taxon>Vibrionaceae</taxon>
        <taxon>Vibrio</taxon>
    </lineage>
</organism>
<dbReference type="OrthoDB" id="5915482at2"/>
<dbReference type="EMBL" id="FNVG01000010">
    <property type="protein sequence ID" value="SEG29699.1"/>
    <property type="molecule type" value="Genomic_DNA"/>
</dbReference>
<evidence type="ECO:0000313" key="3">
    <source>
        <dbReference type="Proteomes" id="UP000236721"/>
    </source>
</evidence>
<dbReference type="AlphaFoldDB" id="A0A1H5YZF5"/>
<accession>A0A1H5YZF5</accession>
<protein>
    <submittedName>
        <fullName evidence="2">Uncharacterized protein</fullName>
    </submittedName>
</protein>
<sequence>MITAVLTLLAPALTVALLILTLILSKGDICPGQRGRIHKLFPAIGLLWLAIASLKVEAFLVVFAIFYFYSQVKTGKTREKGPFWVIHLANGFGVAFAGVIIGQQPNLAQSLSLACSGLLLGTVFAHLLLTIARTRLQAFHRILPVSGVIFAMLLAVSFALNAYQWEPAIVTQFTSAAVTSLLFLLVGILIWSWHIIRHTPPAKGQLVVAFLSLMVTNIGLLQLYWLV</sequence>
<dbReference type="RefSeq" id="WP_103880581.1">
    <property type="nucleotide sequence ID" value="NZ_FNVG01000010.1"/>
</dbReference>
<reference evidence="3" key="1">
    <citation type="submission" date="2016-10" db="EMBL/GenBank/DDBJ databases">
        <authorList>
            <person name="Varghese N."/>
            <person name="Submissions S."/>
        </authorList>
    </citation>
    <scope>NUCLEOTIDE SEQUENCE [LARGE SCALE GENOMIC DNA]</scope>
    <source>
        <strain evidence="3">CGMCC 1.7062</strain>
    </source>
</reference>
<feature type="transmembrane region" description="Helical" evidence="1">
    <location>
        <begin position="107"/>
        <end position="130"/>
    </location>
</feature>
<feature type="transmembrane region" description="Helical" evidence="1">
    <location>
        <begin position="206"/>
        <end position="225"/>
    </location>
</feature>